<feature type="compositionally biased region" description="Low complexity" evidence="1">
    <location>
        <begin position="208"/>
        <end position="231"/>
    </location>
</feature>
<proteinExistence type="predicted"/>
<sequence>MKTAAAIVLAASALTSAGVTYNATTGEYICSRPNSQWCAGDSFGTDIIIRCNNNARGQPGRCGNNLAGQFPVGVNPALCWQSSAEAGNAACEKNCVVYAAEGAFTLPPSVCTPYATSSGLSLPTVRPTGSSRLNATSGVQTPTFRPTTPAVPRPSGTGNLTGGGRNATTVRSGSTSIFTPPRPTGTGAGGPRTNGTAPTNTQGPAPGTPSQPGVPGQPSIPGQPGQPGQTSATRTPVGPSGTPSLPPTVPTAGAAHNAAGYLAVVGIVAAYFL</sequence>
<dbReference type="AlphaFoldDB" id="A0A8H6N0U5"/>
<reference evidence="3 4" key="1">
    <citation type="journal article" date="2020" name="Phytopathology">
        <title>Genome Sequence Resources of Colletotrichum truncatum, C. plurivorum, C. musicola, and C. sojae: Four Species Pathogenic to Soybean (Glycine max).</title>
        <authorList>
            <person name="Rogerio F."/>
            <person name="Boufleur T.R."/>
            <person name="Ciampi-Guillardi M."/>
            <person name="Sukno S.A."/>
            <person name="Thon M.R."/>
            <person name="Massola Junior N.S."/>
            <person name="Baroncelli R."/>
        </authorList>
    </citation>
    <scope>NUCLEOTIDE SEQUENCE [LARGE SCALE GENOMIC DNA]</scope>
    <source>
        <strain evidence="3 4">LFN0009</strain>
    </source>
</reference>
<gene>
    <name evidence="3" type="ORF">CSOJ01_03063</name>
</gene>
<dbReference type="EMBL" id="WIGN01000029">
    <property type="protein sequence ID" value="KAF6816214.1"/>
    <property type="molecule type" value="Genomic_DNA"/>
</dbReference>
<protein>
    <recommendedName>
        <fullName evidence="5">Accumulation-associated protein</fullName>
    </recommendedName>
</protein>
<organism evidence="3 4">
    <name type="scientific">Colletotrichum sojae</name>
    <dbReference type="NCBI Taxonomy" id="2175907"/>
    <lineage>
        <taxon>Eukaryota</taxon>
        <taxon>Fungi</taxon>
        <taxon>Dikarya</taxon>
        <taxon>Ascomycota</taxon>
        <taxon>Pezizomycotina</taxon>
        <taxon>Sordariomycetes</taxon>
        <taxon>Hypocreomycetidae</taxon>
        <taxon>Glomerellales</taxon>
        <taxon>Glomerellaceae</taxon>
        <taxon>Colletotrichum</taxon>
        <taxon>Colletotrichum orchidearum species complex</taxon>
    </lineage>
</organism>
<feature type="signal peptide" evidence="2">
    <location>
        <begin position="1"/>
        <end position="17"/>
    </location>
</feature>
<evidence type="ECO:0000256" key="2">
    <source>
        <dbReference type="SAM" id="SignalP"/>
    </source>
</evidence>
<keyword evidence="2" id="KW-0732">Signal</keyword>
<evidence type="ECO:0008006" key="5">
    <source>
        <dbReference type="Google" id="ProtNLM"/>
    </source>
</evidence>
<keyword evidence="4" id="KW-1185">Reference proteome</keyword>
<feature type="compositionally biased region" description="Polar residues" evidence="1">
    <location>
        <begin position="123"/>
        <end position="146"/>
    </location>
</feature>
<dbReference type="Proteomes" id="UP000652219">
    <property type="component" value="Unassembled WGS sequence"/>
</dbReference>
<comment type="caution">
    <text evidence="3">The sequence shown here is derived from an EMBL/GenBank/DDBJ whole genome shotgun (WGS) entry which is preliminary data.</text>
</comment>
<evidence type="ECO:0000256" key="1">
    <source>
        <dbReference type="SAM" id="MobiDB-lite"/>
    </source>
</evidence>
<evidence type="ECO:0000313" key="4">
    <source>
        <dbReference type="Proteomes" id="UP000652219"/>
    </source>
</evidence>
<evidence type="ECO:0000313" key="3">
    <source>
        <dbReference type="EMBL" id="KAF6816214.1"/>
    </source>
</evidence>
<feature type="chain" id="PRO_5034554357" description="Accumulation-associated protein" evidence="2">
    <location>
        <begin position="18"/>
        <end position="273"/>
    </location>
</feature>
<feature type="region of interest" description="Disordered" evidence="1">
    <location>
        <begin position="123"/>
        <end position="251"/>
    </location>
</feature>
<name>A0A8H6N0U5_9PEZI</name>
<accession>A0A8H6N0U5</accession>
<feature type="compositionally biased region" description="Polar residues" evidence="1">
    <location>
        <begin position="166"/>
        <end position="178"/>
    </location>
</feature>